<dbReference type="Gene3D" id="1.10.150.50">
    <property type="entry name" value="Transcription Factor, Ets-1"/>
    <property type="match status" value="1"/>
</dbReference>
<keyword evidence="4" id="KW-0677">Repeat</keyword>
<dbReference type="InterPro" id="IPR002515">
    <property type="entry name" value="Znf_C2H2C"/>
</dbReference>
<proteinExistence type="predicted"/>
<dbReference type="Gene3D" id="4.10.320.30">
    <property type="match status" value="2"/>
</dbReference>
<feature type="region of interest" description="Disordered" evidence="14">
    <location>
        <begin position="1"/>
        <end position="110"/>
    </location>
</feature>
<feature type="compositionally biased region" description="Basic and acidic residues" evidence="14">
    <location>
        <begin position="19"/>
        <end position="42"/>
    </location>
</feature>
<dbReference type="CDD" id="cd20102">
    <property type="entry name" value="MBT_L3MBTL1-like_rpt2"/>
    <property type="match status" value="1"/>
</dbReference>
<dbReference type="Pfam" id="PF00536">
    <property type="entry name" value="SAM_1"/>
    <property type="match status" value="1"/>
</dbReference>
<dbReference type="GO" id="GO:0006325">
    <property type="term" value="P:chromatin organization"/>
    <property type="evidence" value="ECO:0007669"/>
    <property type="project" value="UniProtKB-KW"/>
</dbReference>
<feature type="region of interest" description="Disordered" evidence="14">
    <location>
        <begin position="714"/>
        <end position="765"/>
    </location>
</feature>
<evidence type="ECO:0000256" key="3">
    <source>
        <dbReference type="ARBA" id="ARBA00022723"/>
    </source>
</evidence>
<evidence type="ECO:0000256" key="2">
    <source>
        <dbReference type="ARBA" id="ARBA00022491"/>
    </source>
</evidence>
<evidence type="ECO:0000256" key="13">
    <source>
        <dbReference type="PROSITE-ProRule" id="PRU00459"/>
    </source>
</evidence>
<keyword evidence="7" id="KW-0156">Chromatin regulator</keyword>
<dbReference type="CDD" id="cd20103">
    <property type="entry name" value="MBT_L3MBTL1-like_rpt3"/>
    <property type="match status" value="1"/>
</dbReference>
<evidence type="ECO:0000256" key="6">
    <source>
        <dbReference type="ARBA" id="ARBA00022833"/>
    </source>
</evidence>
<evidence type="ECO:0000256" key="4">
    <source>
        <dbReference type="ARBA" id="ARBA00022737"/>
    </source>
</evidence>
<evidence type="ECO:0000313" key="17">
    <source>
        <dbReference type="Proteomes" id="UP001152320"/>
    </source>
</evidence>
<dbReference type="SUPFAM" id="SSF63748">
    <property type="entry name" value="Tudor/PWWP/MBT"/>
    <property type="match status" value="3"/>
</dbReference>
<reference evidence="16" key="1">
    <citation type="submission" date="2021-10" db="EMBL/GenBank/DDBJ databases">
        <title>Tropical sea cucumber genome reveals ecological adaptation and Cuvierian tubules defense mechanism.</title>
        <authorList>
            <person name="Chen T."/>
        </authorList>
    </citation>
    <scope>NUCLEOTIDE SEQUENCE</scope>
    <source>
        <strain evidence="16">Nanhai2018</strain>
        <tissue evidence="16">Muscle</tissue>
    </source>
</reference>
<dbReference type="Gene3D" id="2.30.30.140">
    <property type="match status" value="3"/>
</dbReference>
<evidence type="ECO:0000256" key="7">
    <source>
        <dbReference type="ARBA" id="ARBA00022853"/>
    </source>
</evidence>
<dbReference type="GO" id="GO:0045892">
    <property type="term" value="P:negative regulation of DNA-templated transcription"/>
    <property type="evidence" value="ECO:0007669"/>
    <property type="project" value="TreeGrafter"/>
</dbReference>
<dbReference type="Pfam" id="PF01530">
    <property type="entry name" value="zf-C2HC"/>
    <property type="match status" value="2"/>
</dbReference>
<dbReference type="SMART" id="SM00454">
    <property type="entry name" value="SAM"/>
    <property type="match status" value="1"/>
</dbReference>
<keyword evidence="6" id="KW-0862">Zinc</keyword>
<dbReference type="InterPro" id="IPR013761">
    <property type="entry name" value="SAM/pointed_sf"/>
</dbReference>
<dbReference type="Pfam" id="PF21319">
    <property type="entry name" value="zf-FCS_1"/>
    <property type="match status" value="1"/>
</dbReference>
<dbReference type="SUPFAM" id="SSF47769">
    <property type="entry name" value="SAM/Pointed domain"/>
    <property type="match status" value="1"/>
</dbReference>
<evidence type="ECO:0000259" key="15">
    <source>
        <dbReference type="PROSITE" id="PS50105"/>
    </source>
</evidence>
<feature type="compositionally biased region" description="Basic and acidic residues" evidence="14">
    <location>
        <begin position="254"/>
        <end position="266"/>
    </location>
</feature>
<dbReference type="InterPro" id="IPR038603">
    <property type="entry name" value="Znf_FCS_sf"/>
</dbReference>
<feature type="domain" description="SAM" evidence="15">
    <location>
        <begin position="821"/>
        <end position="885"/>
    </location>
</feature>
<dbReference type="SUPFAM" id="SSF103637">
    <property type="entry name" value="CCHHC domain"/>
    <property type="match status" value="1"/>
</dbReference>
<dbReference type="PANTHER" id="PTHR12247:SF131">
    <property type="entry name" value="LD05287P"/>
    <property type="match status" value="1"/>
</dbReference>
<keyword evidence="17" id="KW-1185">Reference proteome</keyword>
<keyword evidence="3" id="KW-0479">Metal-binding</keyword>
<dbReference type="FunFam" id="4.10.320.30:FF:000001">
    <property type="entry name" value="Myelin transcription factor 1-like, a"/>
    <property type="match status" value="1"/>
</dbReference>
<keyword evidence="9" id="KW-0804">Transcription</keyword>
<evidence type="ECO:0000256" key="12">
    <source>
        <dbReference type="ARBA" id="ARBA00079425"/>
    </source>
</evidence>
<dbReference type="SMART" id="SM00561">
    <property type="entry name" value="MBT"/>
    <property type="match status" value="3"/>
</dbReference>
<keyword evidence="8" id="KW-0805">Transcription regulation</keyword>
<dbReference type="FunFam" id="2.30.30.140:FF:000007">
    <property type="entry name" value="Lethal(3)malignant brain tumor-like protein 1"/>
    <property type="match status" value="2"/>
</dbReference>
<name>A0A9Q1BWA7_HOLLE</name>
<evidence type="ECO:0000256" key="10">
    <source>
        <dbReference type="ARBA" id="ARBA00023242"/>
    </source>
</evidence>
<evidence type="ECO:0000313" key="16">
    <source>
        <dbReference type="EMBL" id="KAJ8033726.1"/>
    </source>
</evidence>
<dbReference type="PROSITE" id="PS51802">
    <property type="entry name" value="ZF_CCHHC"/>
    <property type="match status" value="2"/>
</dbReference>
<comment type="caution">
    <text evidence="16">The sequence shown here is derived from an EMBL/GenBank/DDBJ whole genome shotgun (WGS) entry which is preliminary data.</text>
</comment>
<evidence type="ECO:0000256" key="11">
    <source>
        <dbReference type="ARBA" id="ARBA00068102"/>
    </source>
</evidence>
<feature type="region of interest" description="Disordered" evidence="14">
    <location>
        <begin position="662"/>
        <end position="683"/>
    </location>
</feature>
<dbReference type="Proteomes" id="UP001152320">
    <property type="component" value="Chromosome 11"/>
</dbReference>
<evidence type="ECO:0000256" key="5">
    <source>
        <dbReference type="ARBA" id="ARBA00022771"/>
    </source>
</evidence>
<dbReference type="Gene3D" id="3.30.60.160">
    <property type="match status" value="1"/>
</dbReference>
<dbReference type="CDD" id="cd09582">
    <property type="entry name" value="SAM_Scm-like-3MBT3_4"/>
    <property type="match status" value="1"/>
</dbReference>
<dbReference type="PROSITE" id="PS51079">
    <property type="entry name" value="MBT"/>
    <property type="match status" value="3"/>
</dbReference>
<keyword evidence="10" id="KW-0539">Nucleus</keyword>
<dbReference type="GO" id="GO:0008270">
    <property type="term" value="F:zinc ion binding"/>
    <property type="evidence" value="ECO:0007669"/>
    <property type="project" value="UniProtKB-KW"/>
</dbReference>
<feature type="region of interest" description="Disordered" evidence="14">
    <location>
        <begin position="127"/>
        <end position="176"/>
    </location>
</feature>
<feature type="repeat" description="MBT" evidence="13">
    <location>
        <begin position="505"/>
        <end position="600"/>
    </location>
</feature>
<evidence type="ECO:0000256" key="1">
    <source>
        <dbReference type="ARBA" id="ARBA00004123"/>
    </source>
</evidence>
<dbReference type="AlphaFoldDB" id="A0A9Q1BWA7"/>
<keyword evidence="5" id="KW-0863">Zinc-finger</keyword>
<feature type="repeat" description="MBT" evidence="13">
    <location>
        <begin position="289"/>
        <end position="388"/>
    </location>
</feature>
<dbReference type="GO" id="GO:0042393">
    <property type="term" value="F:histone binding"/>
    <property type="evidence" value="ECO:0007669"/>
    <property type="project" value="TreeGrafter"/>
</dbReference>
<protein>
    <recommendedName>
        <fullName evidence="11">Lethal(3)malignant brain tumor-like protein 1</fullName>
    </recommendedName>
    <alternativeName>
        <fullName evidence="12">L(3)mbt protein homolog</fullName>
    </alternativeName>
</protein>
<dbReference type="CDD" id="cd20101">
    <property type="entry name" value="MBT_L3MBTL1-like_rpt1"/>
    <property type="match status" value="1"/>
</dbReference>
<evidence type="ECO:0000256" key="9">
    <source>
        <dbReference type="ARBA" id="ARBA00023163"/>
    </source>
</evidence>
<dbReference type="InterPro" id="IPR050548">
    <property type="entry name" value="PcG_chromatin_remod_factors"/>
</dbReference>
<dbReference type="PROSITE" id="PS50105">
    <property type="entry name" value="SAM_DOMAIN"/>
    <property type="match status" value="1"/>
</dbReference>
<evidence type="ECO:0000256" key="8">
    <source>
        <dbReference type="ARBA" id="ARBA00023015"/>
    </source>
</evidence>
<feature type="repeat" description="MBT" evidence="13">
    <location>
        <begin position="396"/>
        <end position="496"/>
    </location>
</feature>
<dbReference type="InterPro" id="IPR036060">
    <property type="entry name" value="Znf_C2H2C_sf"/>
</dbReference>
<dbReference type="Pfam" id="PF02820">
    <property type="entry name" value="MBT"/>
    <property type="match status" value="3"/>
</dbReference>
<organism evidence="16 17">
    <name type="scientific">Holothuria leucospilota</name>
    <name type="common">Black long sea cucumber</name>
    <name type="synonym">Mertensiothuria leucospilota</name>
    <dbReference type="NCBI Taxonomy" id="206669"/>
    <lineage>
        <taxon>Eukaryota</taxon>
        <taxon>Metazoa</taxon>
        <taxon>Echinodermata</taxon>
        <taxon>Eleutherozoa</taxon>
        <taxon>Echinozoa</taxon>
        <taxon>Holothuroidea</taxon>
        <taxon>Aspidochirotacea</taxon>
        <taxon>Aspidochirotida</taxon>
        <taxon>Holothuriidae</taxon>
        <taxon>Holothuria</taxon>
    </lineage>
</organism>
<sequence length="888" mass="97644">MSASEATSEASTNGQEAQLSHDSKGKKVEVKGKGESEGVIKEEDNDAGGGDAATNHNDEEEHKETTNKVDAAGDTKEAKSSSSSQQGTSTESDLNEMMDWQNGIASLPGSSMKFQFNEFGALELITGAEDSESAGGQDMMETNDAPETSATSPAGGSSSGEKSKDDKGQKSLATKGQFHTKAKHAAKQSECVCEYCGIQGPSTQFCRSGRFCSQSCVGAYASKQGALKKTTVKPESTVQPPPVKRDKGRPRKYKPAESRPSNKGDLKMVINMNSPTSKVKGKPGKKKGFIWSAYLESENAIAAPGKLFKNPFPSAKSHGFKPGMKLEGIDPKHPSLFCVLSVAEVKGFRLRLHFDSYSECHDFWENVDSLNIMPVGWCERTGHKLTLPKGYTPDTFSWSNYVKETKSQAAPKHLFQNYENETLTPQGFRKGMKLEAVDRKNPSLVCVATVTDVMDNRFLIHFDAWDDCYDYWCDAASPYIHPVGWCEENGKPLTPPNDYPSPSRFSWADYLSKSKATAVPARAFKPRPPVDFTIGQKLEAVDKRNPLLVRVATIADIEDYKIKIHFDGWDDSYDYWVDDDSSDIHPAGWCLKTVHPLTPPITPRDLATSPSQAGCPTPGCSGLGHIKGAKYTGHHSAFGCPYSLMNLNKETALLDRLGNGRQSVVEDKKSPATSPETKKCPTKGCDGSGHITGKYPNHHRLSGCPLADENQLSYIPPEKSPEKQTVTHVPEKRRGRPPSTNKGFGKRKKKHKKFTKTKKRKTKDIEEAEKAQNNLQTQLHQSVFMSAMSPHPAKDLPLCWEQHAKLLPGISDLDYTTVAKWNEQEVADFVRKLPGCKDHASKFAEEQIDGEAFLLLNQSDIVKIMSVKLGPALKIYNAILILKKTEDG</sequence>
<feature type="compositionally biased region" description="Basic residues" evidence="14">
    <location>
        <begin position="744"/>
        <end position="762"/>
    </location>
</feature>
<feature type="region of interest" description="Disordered" evidence="14">
    <location>
        <begin position="229"/>
        <end position="268"/>
    </location>
</feature>
<dbReference type="OrthoDB" id="8188861at2759"/>
<dbReference type="EMBL" id="JAIZAY010000011">
    <property type="protein sequence ID" value="KAJ8033726.1"/>
    <property type="molecule type" value="Genomic_DNA"/>
</dbReference>
<dbReference type="GO" id="GO:0005634">
    <property type="term" value="C:nucleus"/>
    <property type="evidence" value="ECO:0007669"/>
    <property type="project" value="UniProtKB-SubCell"/>
</dbReference>
<dbReference type="InterPro" id="IPR004092">
    <property type="entry name" value="Mbt"/>
</dbReference>
<dbReference type="GO" id="GO:0003682">
    <property type="term" value="F:chromatin binding"/>
    <property type="evidence" value="ECO:0007669"/>
    <property type="project" value="TreeGrafter"/>
</dbReference>
<comment type="subcellular location">
    <subcellularLocation>
        <location evidence="1">Nucleus</location>
    </subcellularLocation>
</comment>
<gene>
    <name evidence="16" type="ORF">HOLleu_24068</name>
</gene>
<feature type="compositionally biased region" description="Low complexity" evidence="14">
    <location>
        <begin position="80"/>
        <end position="92"/>
    </location>
</feature>
<evidence type="ECO:0000256" key="14">
    <source>
        <dbReference type="SAM" id="MobiDB-lite"/>
    </source>
</evidence>
<accession>A0A9Q1BWA7</accession>
<feature type="compositionally biased region" description="Low complexity" evidence="14">
    <location>
        <begin position="1"/>
        <end position="12"/>
    </location>
</feature>
<feature type="compositionally biased region" description="Basic and acidic residues" evidence="14">
    <location>
        <begin position="56"/>
        <end position="79"/>
    </location>
</feature>
<dbReference type="InterPro" id="IPR001660">
    <property type="entry name" value="SAM"/>
</dbReference>
<feature type="compositionally biased region" description="Low complexity" evidence="14">
    <location>
        <begin position="148"/>
        <end position="160"/>
    </location>
</feature>
<keyword evidence="2" id="KW-0678">Repressor</keyword>
<dbReference type="PANTHER" id="PTHR12247">
    <property type="entry name" value="POLYCOMB GROUP PROTEIN"/>
    <property type="match status" value="1"/>
</dbReference>